<dbReference type="SMART" id="SM00066">
    <property type="entry name" value="GAL4"/>
    <property type="match status" value="1"/>
</dbReference>
<evidence type="ECO:0000313" key="5">
    <source>
        <dbReference type="EMBL" id="TFK50024.1"/>
    </source>
</evidence>
<dbReference type="Gene3D" id="4.10.240.10">
    <property type="entry name" value="Zn(2)-C6 fungal-type DNA-binding domain"/>
    <property type="match status" value="1"/>
</dbReference>
<dbReference type="GO" id="GO:0000981">
    <property type="term" value="F:DNA-binding transcription factor activity, RNA polymerase II-specific"/>
    <property type="evidence" value="ECO:0007669"/>
    <property type="project" value="InterPro"/>
</dbReference>
<feature type="region of interest" description="Disordered" evidence="3">
    <location>
        <begin position="1"/>
        <end position="33"/>
    </location>
</feature>
<evidence type="ECO:0000259" key="4">
    <source>
        <dbReference type="PROSITE" id="PS50048"/>
    </source>
</evidence>
<feature type="compositionally biased region" description="Low complexity" evidence="3">
    <location>
        <begin position="8"/>
        <end position="17"/>
    </location>
</feature>
<accession>A0A5C3MXK1</accession>
<feature type="region of interest" description="Disordered" evidence="3">
    <location>
        <begin position="125"/>
        <end position="146"/>
    </location>
</feature>
<dbReference type="PANTHER" id="PTHR37534">
    <property type="entry name" value="TRANSCRIPTIONAL ACTIVATOR PROTEIN UGA3"/>
    <property type="match status" value="1"/>
</dbReference>
<dbReference type="SUPFAM" id="SSF57701">
    <property type="entry name" value="Zn2/Cys6 DNA-binding domain"/>
    <property type="match status" value="1"/>
</dbReference>
<dbReference type="Proteomes" id="UP000305948">
    <property type="component" value="Unassembled WGS sequence"/>
</dbReference>
<gene>
    <name evidence="5" type="ORF">OE88DRAFT_1661520</name>
</gene>
<dbReference type="GO" id="GO:0005634">
    <property type="term" value="C:nucleus"/>
    <property type="evidence" value="ECO:0007669"/>
    <property type="project" value="UniProtKB-SubCell"/>
</dbReference>
<dbReference type="OrthoDB" id="5419315at2759"/>
<name>A0A5C3MXK1_9AGAM</name>
<keyword evidence="6" id="KW-1185">Reference proteome</keyword>
<dbReference type="CDD" id="cd00067">
    <property type="entry name" value="GAL4"/>
    <property type="match status" value="1"/>
</dbReference>
<organism evidence="5 6">
    <name type="scientific">Heliocybe sulcata</name>
    <dbReference type="NCBI Taxonomy" id="5364"/>
    <lineage>
        <taxon>Eukaryota</taxon>
        <taxon>Fungi</taxon>
        <taxon>Dikarya</taxon>
        <taxon>Basidiomycota</taxon>
        <taxon>Agaricomycotina</taxon>
        <taxon>Agaricomycetes</taxon>
        <taxon>Gloeophyllales</taxon>
        <taxon>Gloeophyllaceae</taxon>
        <taxon>Heliocybe</taxon>
    </lineage>
</organism>
<proteinExistence type="predicted"/>
<dbReference type="InterPro" id="IPR036864">
    <property type="entry name" value="Zn2-C6_fun-type_DNA-bd_sf"/>
</dbReference>
<dbReference type="GO" id="GO:0008270">
    <property type="term" value="F:zinc ion binding"/>
    <property type="evidence" value="ECO:0007669"/>
    <property type="project" value="InterPro"/>
</dbReference>
<feature type="domain" description="Zn(2)-C6 fungal-type" evidence="4">
    <location>
        <begin position="36"/>
        <end position="67"/>
    </location>
</feature>
<feature type="compositionally biased region" description="Low complexity" evidence="3">
    <location>
        <begin position="129"/>
        <end position="141"/>
    </location>
</feature>
<dbReference type="AlphaFoldDB" id="A0A5C3MXK1"/>
<evidence type="ECO:0000256" key="1">
    <source>
        <dbReference type="ARBA" id="ARBA00004123"/>
    </source>
</evidence>
<dbReference type="PROSITE" id="PS50048">
    <property type="entry name" value="ZN2_CY6_FUNGAL_2"/>
    <property type="match status" value="1"/>
</dbReference>
<sequence>MPADISQRRSSISSPARSSKKLGAPKAKGAVRAKSGCYTCRIRRKKCDERQDPSGSCETCLRLRLQCLGFGAKRPDYLKDTKNVAVFREKIKSFLASNGMIKGHSSPGTRKEEEEEPAMLRLVEERRYSSSASSPSSESMSPDAHDSYRSHLITSHVRDPEPRYELALPSESYSHHGELWSSPRERHTADLGEVSSQIHQQQLAPDSPPCAPRRLGDHDILNPLMMPPSASSPPTSLLISPAPWHNEPTPVAASYPSYQSLSTQSSYGMLYHQQVVYEEPYEIEDSSPTGPSPSMVMPAYHYGTSNDDLVAYYFHHVVRQQYLLADERVFHDICNMVIRSQSALNAACFLSSLHKQRGVVSNAVFYENVEKALFRPGHVHSEDDIMAGLIVISSFLFKGGRGSWKGFLDVARQWVLKYLSRFRGPGEGLKASAPNVQFVIKTTMWFDVLASITELQPPKLLPIYQDIWGRFSDGYADADPDLSMLRPMGCDNETFLALAEVSHLAWWKETQQKWKRLSVMELIDRGRAIEERYLRRKSIPPLTGVKATDPHRLTTNIFRASTRLYLHSILSGDYPACPEISEAVDETIRCLKAVPPDGNLIRSIVRSVVFSICICGCLTDDAEHRHYLLERLREQERVSDIGNCGAVKAVMQTVWDRRDAMQRQYDARGGPKMQPAPVNWREVMQENNQGLLLLV</sequence>
<dbReference type="InterPro" id="IPR001138">
    <property type="entry name" value="Zn2Cys6_DnaBD"/>
</dbReference>
<evidence type="ECO:0000256" key="2">
    <source>
        <dbReference type="ARBA" id="ARBA00023242"/>
    </source>
</evidence>
<dbReference type="STRING" id="5364.A0A5C3MXK1"/>
<evidence type="ECO:0000313" key="6">
    <source>
        <dbReference type="Proteomes" id="UP000305948"/>
    </source>
</evidence>
<dbReference type="PANTHER" id="PTHR37534:SF20">
    <property type="entry name" value="PRO1A C6 ZINK-FINGER PROTEIN"/>
    <property type="match status" value="1"/>
</dbReference>
<dbReference type="InterPro" id="IPR021858">
    <property type="entry name" value="Fun_TF"/>
</dbReference>
<dbReference type="PROSITE" id="PS00463">
    <property type="entry name" value="ZN2_CY6_FUNGAL_1"/>
    <property type="match status" value="1"/>
</dbReference>
<dbReference type="EMBL" id="ML213514">
    <property type="protein sequence ID" value="TFK50024.1"/>
    <property type="molecule type" value="Genomic_DNA"/>
</dbReference>
<dbReference type="Pfam" id="PF11951">
    <property type="entry name" value="Fungal_trans_2"/>
    <property type="match status" value="1"/>
</dbReference>
<protein>
    <recommendedName>
        <fullName evidence="4">Zn(2)-C6 fungal-type domain-containing protein</fullName>
    </recommendedName>
</protein>
<reference evidence="5 6" key="1">
    <citation type="journal article" date="2019" name="Nat. Ecol. Evol.">
        <title>Megaphylogeny resolves global patterns of mushroom evolution.</title>
        <authorList>
            <person name="Varga T."/>
            <person name="Krizsan K."/>
            <person name="Foldi C."/>
            <person name="Dima B."/>
            <person name="Sanchez-Garcia M."/>
            <person name="Sanchez-Ramirez S."/>
            <person name="Szollosi G.J."/>
            <person name="Szarkandi J.G."/>
            <person name="Papp V."/>
            <person name="Albert L."/>
            <person name="Andreopoulos W."/>
            <person name="Angelini C."/>
            <person name="Antonin V."/>
            <person name="Barry K.W."/>
            <person name="Bougher N.L."/>
            <person name="Buchanan P."/>
            <person name="Buyck B."/>
            <person name="Bense V."/>
            <person name="Catcheside P."/>
            <person name="Chovatia M."/>
            <person name="Cooper J."/>
            <person name="Damon W."/>
            <person name="Desjardin D."/>
            <person name="Finy P."/>
            <person name="Geml J."/>
            <person name="Haridas S."/>
            <person name="Hughes K."/>
            <person name="Justo A."/>
            <person name="Karasinski D."/>
            <person name="Kautmanova I."/>
            <person name="Kiss B."/>
            <person name="Kocsube S."/>
            <person name="Kotiranta H."/>
            <person name="LaButti K.M."/>
            <person name="Lechner B.E."/>
            <person name="Liimatainen K."/>
            <person name="Lipzen A."/>
            <person name="Lukacs Z."/>
            <person name="Mihaltcheva S."/>
            <person name="Morgado L.N."/>
            <person name="Niskanen T."/>
            <person name="Noordeloos M.E."/>
            <person name="Ohm R.A."/>
            <person name="Ortiz-Santana B."/>
            <person name="Ovrebo C."/>
            <person name="Racz N."/>
            <person name="Riley R."/>
            <person name="Savchenko A."/>
            <person name="Shiryaev A."/>
            <person name="Soop K."/>
            <person name="Spirin V."/>
            <person name="Szebenyi C."/>
            <person name="Tomsovsky M."/>
            <person name="Tulloss R.E."/>
            <person name="Uehling J."/>
            <person name="Grigoriev I.V."/>
            <person name="Vagvolgyi C."/>
            <person name="Papp T."/>
            <person name="Martin F.M."/>
            <person name="Miettinen O."/>
            <person name="Hibbett D.S."/>
            <person name="Nagy L.G."/>
        </authorList>
    </citation>
    <scope>NUCLEOTIDE SEQUENCE [LARGE SCALE GENOMIC DNA]</scope>
    <source>
        <strain evidence="5 6">OMC1185</strain>
    </source>
</reference>
<keyword evidence="2" id="KW-0539">Nucleus</keyword>
<comment type="subcellular location">
    <subcellularLocation>
        <location evidence="1">Nucleus</location>
    </subcellularLocation>
</comment>
<evidence type="ECO:0000256" key="3">
    <source>
        <dbReference type="SAM" id="MobiDB-lite"/>
    </source>
</evidence>